<dbReference type="Proteomes" id="UP001558652">
    <property type="component" value="Unassembled WGS sequence"/>
</dbReference>
<comment type="caution">
    <text evidence="3">The sequence shown here is derived from an EMBL/GenBank/DDBJ whole genome shotgun (WGS) entry which is preliminary data.</text>
</comment>
<dbReference type="Gene3D" id="2.170.140.10">
    <property type="entry name" value="Chitin binding domain"/>
    <property type="match status" value="1"/>
</dbReference>
<evidence type="ECO:0000256" key="1">
    <source>
        <dbReference type="SAM" id="SignalP"/>
    </source>
</evidence>
<feature type="signal peptide" evidence="1">
    <location>
        <begin position="1"/>
        <end position="17"/>
    </location>
</feature>
<sequence>MIRSVLLFAGLACLAMAFYDIDEPIYNRGDSIFLKSAELKADPSCPSQLYSCATCSATRICVPLPNGTWHHVQDVPCADPTPYCQKSTGSCSAEPDIDCGQKDGFICTRDGYFPDVKDCSVYHVCTNFVANSFQCINKTYDAIAQDCVKSTESCSPFDCEAKSGRKVPHSRYDTFFAYCRSDVAALVDRCDQAYVLNGTSQLCQPPCKANGPVADNTDCHKYFTCSMVYYTKDIVIPQLASHACPPGMGFDPVHLICTNVAADVPNCKF</sequence>
<organism evidence="3 4">
    <name type="scientific">Ranatra chinensis</name>
    <dbReference type="NCBI Taxonomy" id="642074"/>
    <lineage>
        <taxon>Eukaryota</taxon>
        <taxon>Metazoa</taxon>
        <taxon>Ecdysozoa</taxon>
        <taxon>Arthropoda</taxon>
        <taxon>Hexapoda</taxon>
        <taxon>Insecta</taxon>
        <taxon>Pterygota</taxon>
        <taxon>Neoptera</taxon>
        <taxon>Paraneoptera</taxon>
        <taxon>Hemiptera</taxon>
        <taxon>Heteroptera</taxon>
        <taxon>Panheteroptera</taxon>
        <taxon>Nepomorpha</taxon>
        <taxon>Nepidae</taxon>
        <taxon>Ranatrinae</taxon>
        <taxon>Ranatra</taxon>
    </lineage>
</organism>
<dbReference type="SMART" id="SM00494">
    <property type="entry name" value="ChtBD2"/>
    <property type="match status" value="2"/>
</dbReference>
<dbReference type="Pfam" id="PF01607">
    <property type="entry name" value="CBM_14"/>
    <property type="match status" value="2"/>
</dbReference>
<evidence type="ECO:0000313" key="3">
    <source>
        <dbReference type="EMBL" id="KAL1138255.1"/>
    </source>
</evidence>
<dbReference type="InterPro" id="IPR036508">
    <property type="entry name" value="Chitin-bd_dom_sf"/>
</dbReference>
<reference evidence="3 4" key="1">
    <citation type="submission" date="2024-07" db="EMBL/GenBank/DDBJ databases">
        <title>Chromosome-level genome assembly of the water stick insect Ranatra chinensis (Heteroptera: Nepidae).</title>
        <authorList>
            <person name="Liu X."/>
        </authorList>
    </citation>
    <scope>NUCLEOTIDE SEQUENCE [LARGE SCALE GENOMIC DNA]</scope>
    <source>
        <strain evidence="3">Cailab_2021Rc</strain>
        <tissue evidence="3">Muscle</tissue>
    </source>
</reference>
<evidence type="ECO:0000313" key="4">
    <source>
        <dbReference type="Proteomes" id="UP001558652"/>
    </source>
</evidence>
<dbReference type="AlphaFoldDB" id="A0ABD0YQK0"/>
<gene>
    <name evidence="3" type="ORF">AAG570_009944</name>
</gene>
<dbReference type="EMBL" id="JBFDAA010000004">
    <property type="protein sequence ID" value="KAL1138255.1"/>
    <property type="molecule type" value="Genomic_DNA"/>
</dbReference>
<accession>A0ABD0YQK0</accession>
<evidence type="ECO:0000259" key="2">
    <source>
        <dbReference type="PROSITE" id="PS50940"/>
    </source>
</evidence>
<proteinExistence type="predicted"/>
<name>A0ABD0YQK0_9HEMI</name>
<dbReference type="PROSITE" id="PS50940">
    <property type="entry name" value="CHIT_BIND_II"/>
    <property type="match status" value="1"/>
</dbReference>
<feature type="chain" id="PRO_5044760417" description="Chitin-binding type-2 domain-containing protein" evidence="1">
    <location>
        <begin position="18"/>
        <end position="269"/>
    </location>
</feature>
<keyword evidence="4" id="KW-1185">Reference proteome</keyword>
<feature type="domain" description="Chitin-binding type-2" evidence="2">
    <location>
        <begin position="204"/>
        <end position="269"/>
    </location>
</feature>
<dbReference type="InterPro" id="IPR002557">
    <property type="entry name" value="Chitin-bd_dom"/>
</dbReference>
<protein>
    <recommendedName>
        <fullName evidence="2">Chitin-binding type-2 domain-containing protein</fullName>
    </recommendedName>
</protein>
<dbReference type="SUPFAM" id="SSF57625">
    <property type="entry name" value="Invertebrate chitin-binding proteins"/>
    <property type="match status" value="2"/>
</dbReference>
<keyword evidence="1" id="KW-0732">Signal</keyword>